<accession>A0A6C0F839</accession>
<reference evidence="1" key="1">
    <citation type="journal article" date="2020" name="Nature">
        <title>Giant virus diversity and host interactions through global metagenomics.</title>
        <authorList>
            <person name="Schulz F."/>
            <person name="Roux S."/>
            <person name="Paez-Espino D."/>
            <person name="Jungbluth S."/>
            <person name="Walsh D.A."/>
            <person name="Denef V.J."/>
            <person name="McMahon K.D."/>
            <person name="Konstantinidis K.T."/>
            <person name="Eloe-Fadrosh E.A."/>
            <person name="Kyrpides N.C."/>
            <person name="Woyke T."/>
        </authorList>
    </citation>
    <scope>NUCLEOTIDE SEQUENCE</scope>
    <source>
        <strain evidence="1">GVMAG-S-ERX556049-19</strain>
    </source>
</reference>
<organism evidence="1">
    <name type="scientific">viral metagenome</name>
    <dbReference type="NCBI Taxonomy" id="1070528"/>
    <lineage>
        <taxon>unclassified sequences</taxon>
        <taxon>metagenomes</taxon>
        <taxon>organismal metagenomes</taxon>
    </lineage>
</organism>
<dbReference type="AlphaFoldDB" id="A0A6C0F839"/>
<name>A0A6C0F839_9ZZZZ</name>
<protein>
    <submittedName>
        <fullName evidence="1">Uncharacterized protein</fullName>
    </submittedName>
</protein>
<sequence>MQSELNNMVPLENELNKQWDEERRLLNNHEVIQQESMHSIQAKFFYLNTHQYIENIVCEPISLQISEHGSTLSKEKLIQIIEQKKIKTKQSKYQFLDLILCNFDTPSSSIYSFSKTQDIRNIVSNHIKKLNPLEDVFIGSSIFPFHQINNLYFFFEEHSVEEEKPMILKSILKDTNKKPIKHTKKVRIVLQPKKEIKNVRKNKLTKKRKTIIS</sequence>
<evidence type="ECO:0000313" key="1">
    <source>
        <dbReference type="EMBL" id="QHT37996.1"/>
    </source>
</evidence>
<dbReference type="EMBL" id="MN738823">
    <property type="protein sequence ID" value="QHT37996.1"/>
    <property type="molecule type" value="Genomic_DNA"/>
</dbReference>
<proteinExistence type="predicted"/>